<dbReference type="EMBL" id="JZKH01000019">
    <property type="protein sequence ID" value="KJS61903.1"/>
    <property type="molecule type" value="Genomic_DNA"/>
</dbReference>
<organism evidence="2 3">
    <name type="scientific">Streptomyces rubellomurinus (strain ATCC 31215)</name>
    <dbReference type="NCBI Taxonomy" id="359131"/>
    <lineage>
        <taxon>Bacteria</taxon>
        <taxon>Bacillati</taxon>
        <taxon>Actinomycetota</taxon>
        <taxon>Actinomycetes</taxon>
        <taxon>Kitasatosporales</taxon>
        <taxon>Streptomycetaceae</taxon>
        <taxon>Streptomyces</taxon>
    </lineage>
</organism>
<reference evidence="2 3" key="1">
    <citation type="submission" date="2015-02" db="EMBL/GenBank/DDBJ databases">
        <authorList>
            <person name="Ju K.-S."/>
            <person name="Doroghazi J.R."/>
            <person name="Metcalf W."/>
        </authorList>
    </citation>
    <scope>NUCLEOTIDE SEQUENCE [LARGE SCALE GENOMIC DNA]</scope>
    <source>
        <strain evidence="2 3">ATCC 31215</strain>
    </source>
</reference>
<dbReference type="AlphaFoldDB" id="A0A0F2TFA9"/>
<dbReference type="RefSeq" id="WP_045695310.1">
    <property type="nucleotide sequence ID" value="NZ_JZKH01000019.1"/>
</dbReference>
<gene>
    <name evidence="2" type="ORF">VM95_12115</name>
</gene>
<keyword evidence="1" id="KW-1133">Transmembrane helix</keyword>
<evidence type="ECO:0000313" key="2">
    <source>
        <dbReference type="EMBL" id="KJS61903.1"/>
    </source>
</evidence>
<proteinExistence type="predicted"/>
<keyword evidence="1" id="KW-0472">Membrane</keyword>
<evidence type="ECO:0000256" key="1">
    <source>
        <dbReference type="SAM" id="Phobius"/>
    </source>
</evidence>
<keyword evidence="1" id="KW-0812">Transmembrane</keyword>
<feature type="transmembrane region" description="Helical" evidence="1">
    <location>
        <begin position="26"/>
        <end position="46"/>
    </location>
</feature>
<keyword evidence="3" id="KW-1185">Reference proteome</keyword>
<accession>A0A0F2TFA9</accession>
<dbReference type="PATRIC" id="fig|359131.3.peg.2355"/>
<dbReference type="Proteomes" id="UP000033699">
    <property type="component" value="Unassembled WGS sequence"/>
</dbReference>
<comment type="caution">
    <text evidence="2">The sequence shown here is derived from an EMBL/GenBank/DDBJ whole genome shotgun (WGS) entry which is preliminary data.</text>
</comment>
<sequence>MYAAGTVIFYGPAVHRLLHRRSDGRIRPAVIAAGGVASAAVTFLILRALRHRRPGHGLAPTDFLPPRYAPEATPPVTPAAYELAAGAEAPLP</sequence>
<protein>
    <submittedName>
        <fullName evidence="2">Uncharacterized protein</fullName>
    </submittedName>
</protein>
<evidence type="ECO:0000313" key="3">
    <source>
        <dbReference type="Proteomes" id="UP000033699"/>
    </source>
</evidence>
<name>A0A0F2TFA9_STRR3</name>